<proteinExistence type="predicted"/>
<keyword evidence="6" id="KW-1185">Reference proteome</keyword>
<dbReference type="Gene3D" id="2.60.40.10">
    <property type="entry name" value="Immunoglobulins"/>
    <property type="match status" value="1"/>
</dbReference>
<comment type="caution">
    <text evidence="2">Lacks conserved residue(s) required for the propagation of feature annotation.</text>
</comment>
<dbReference type="PROSITE" id="PS50835">
    <property type="entry name" value="IG_LIKE"/>
    <property type="match status" value="1"/>
</dbReference>
<dbReference type="InterPro" id="IPR036179">
    <property type="entry name" value="Ig-like_dom_sf"/>
</dbReference>
<evidence type="ECO:0000256" key="1">
    <source>
        <dbReference type="ARBA" id="ARBA00023157"/>
    </source>
</evidence>
<comment type="caution">
    <text evidence="5">The sequence shown here is derived from an EMBL/GenBank/DDBJ whole genome shotgun (WGS) entry which is preliminary data.</text>
</comment>
<keyword evidence="1 2" id="KW-1015">Disulfide bond</keyword>
<protein>
    <recommendedName>
        <fullName evidence="4">Ig-like domain-containing protein</fullName>
    </recommendedName>
</protein>
<gene>
    <name evidence="5" type="ORF">Ciccas_003832</name>
</gene>
<dbReference type="Proteomes" id="UP001626550">
    <property type="component" value="Unassembled WGS sequence"/>
</dbReference>
<dbReference type="InterPro" id="IPR036055">
    <property type="entry name" value="LDL_receptor-like_sf"/>
</dbReference>
<dbReference type="InterPro" id="IPR003598">
    <property type="entry name" value="Ig_sub2"/>
</dbReference>
<dbReference type="SMART" id="SM00409">
    <property type="entry name" value="IG"/>
    <property type="match status" value="1"/>
</dbReference>
<reference evidence="5 6" key="1">
    <citation type="submission" date="2024-11" db="EMBL/GenBank/DDBJ databases">
        <title>Adaptive evolution of stress response genes in parasites aligns with host niche diversity.</title>
        <authorList>
            <person name="Hahn C."/>
            <person name="Resl P."/>
        </authorList>
    </citation>
    <scope>NUCLEOTIDE SEQUENCE [LARGE SCALE GENOMIC DNA]</scope>
    <source>
        <strain evidence="5">EGGRZ-B1_66</strain>
        <tissue evidence="5">Body</tissue>
    </source>
</reference>
<keyword evidence="3" id="KW-1133">Transmembrane helix</keyword>
<dbReference type="Pfam" id="PF00057">
    <property type="entry name" value="Ldl_recept_a"/>
    <property type="match status" value="1"/>
</dbReference>
<dbReference type="PROSITE" id="PS50068">
    <property type="entry name" value="LDLRA_2"/>
    <property type="match status" value="1"/>
</dbReference>
<accession>A0ABD2QD80</accession>
<dbReference type="CDD" id="cd00112">
    <property type="entry name" value="LDLa"/>
    <property type="match status" value="1"/>
</dbReference>
<evidence type="ECO:0000259" key="4">
    <source>
        <dbReference type="PROSITE" id="PS50835"/>
    </source>
</evidence>
<evidence type="ECO:0000313" key="5">
    <source>
        <dbReference type="EMBL" id="KAL3317507.1"/>
    </source>
</evidence>
<dbReference type="SMART" id="SM00408">
    <property type="entry name" value="IGc2"/>
    <property type="match status" value="1"/>
</dbReference>
<feature type="transmembrane region" description="Helical" evidence="3">
    <location>
        <begin position="21"/>
        <end position="48"/>
    </location>
</feature>
<dbReference type="InterPro" id="IPR007110">
    <property type="entry name" value="Ig-like_dom"/>
</dbReference>
<dbReference type="SMART" id="SM00192">
    <property type="entry name" value="LDLa"/>
    <property type="match status" value="2"/>
</dbReference>
<organism evidence="5 6">
    <name type="scientific">Cichlidogyrus casuarinus</name>
    <dbReference type="NCBI Taxonomy" id="1844966"/>
    <lineage>
        <taxon>Eukaryota</taxon>
        <taxon>Metazoa</taxon>
        <taxon>Spiralia</taxon>
        <taxon>Lophotrochozoa</taxon>
        <taxon>Platyhelminthes</taxon>
        <taxon>Monogenea</taxon>
        <taxon>Monopisthocotylea</taxon>
        <taxon>Dactylogyridea</taxon>
        <taxon>Ancyrocephalidae</taxon>
        <taxon>Cichlidogyrus</taxon>
    </lineage>
</organism>
<name>A0ABD2QD80_9PLAT</name>
<dbReference type="InterPro" id="IPR002172">
    <property type="entry name" value="LDrepeatLR_classA_rpt"/>
</dbReference>
<dbReference type="Pfam" id="PF13927">
    <property type="entry name" value="Ig_3"/>
    <property type="match status" value="1"/>
</dbReference>
<feature type="disulfide bond" evidence="2">
    <location>
        <begin position="173"/>
        <end position="188"/>
    </location>
</feature>
<dbReference type="AlphaFoldDB" id="A0ABD2QD80"/>
<dbReference type="SUPFAM" id="SSF48726">
    <property type="entry name" value="Immunoglobulin"/>
    <property type="match status" value="1"/>
</dbReference>
<dbReference type="Gene3D" id="4.10.400.10">
    <property type="entry name" value="Low-density Lipoprotein Receptor"/>
    <property type="match status" value="1"/>
</dbReference>
<feature type="domain" description="Ig-like" evidence="4">
    <location>
        <begin position="191"/>
        <end position="282"/>
    </location>
</feature>
<evidence type="ECO:0000256" key="2">
    <source>
        <dbReference type="PROSITE-ProRule" id="PRU00124"/>
    </source>
</evidence>
<dbReference type="InterPro" id="IPR013783">
    <property type="entry name" value="Ig-like_fold"/>
</dbReference>
<feature type="disulfide bond" evidence="2">
    <location>
        <begin position="161"/>
        <end position="179"/>
    </location>
</feature>
<keyword evidence="3" id="KW-0472">Membrane</keyword>
<dbReference type="SUPFAM" id="SSF57424">
    <property type="entry name" value="LDL receptor-like module"/>
    <property type="match status" value="1"/>
</dbReference>
<dbReference type="EMBL" id="JBJKFK010000373">
    <property type="protein sequence ID" value="KAL3317507.1"/>
    <property type="molecule type" value="Genomic_DNA"/>
</dbReference>
<evidence type="ECO:0000256" key="3">
    <source>
        <dbReference type="SAM" id="Phobius"/>
    </source>
</evidence>
<sequence length="300" mass="33934">MQLPPAKPLKRPYAFSLAERVSLSFLLITLIIVFFAFGVVMIMFLPYWTGEILVPRPLTPWNLSSERTHNSSIVTPPSVIKEVKVPIQTLPPLDEAPPEEEEPACKKDDPTYYSCGASGDWYRFVQRCDGIEQCANGRDEVACNNFARVPGLECGGTKFQCRNKKEIEYWRVCDGHRDCDHGADEEGCQLPTVHYKPQYETHIKVGESLVLTCFVTGKPLPIVHWQHNRTCISRQITSANQQTGRIKIQAGPWGKLSCFSMQSYIHIPKVHLSDAGVYACEARTWMTQLPIKTFKVVVHP</sequence>
<evidence type="ECO:0000313" key="6">
    <source>
        <dbReference type="Proteomes" id="UP001626550"/>
    </source>
</evidence>
<dbReference type="InterPro" id="IPR003599">
    <property type="entry name" value="Ig_sub"/>
</dbReference>
<keyword evidence="3" id="KW-0812">Transmembrane</keyword>